<accession>B1KPX4</accession>
<feature type="chain" id="PRO_5002764737" evidence="2">
    <location>
        <begin position="23"/>
        <end position="307"/>
    </location>
</feature>
<evidence type="ECO:0000256" key="1">
    <source>
        <dbReference type="SAM" id="Coils"/>
    </source>
</evidence>
<dbReference type="KEGG" id="swd:Swoo_3389"/>
<evidence type="ECO:0000256" key="2">
    <source>
        <dbReference type="SAM" id="SignalP"/>
    </source>
</evidence>
<sequence precursor="true">MMKTLQISLLIGLLSPLFSVLSEPMKTPNHQTNFYQVSFNTYQAYCFIKINGIDYLDNLGSLTGSIATGGPISSILSNGENRISIEVASLTAPQNLSFTPDASCKVSIQVYNAKGESFVTSLVATADEKLGPTGVHSPLYQGDKAMGPVTERTVKMSVLHQLSRTFIATGLPKWTWTQATPFEESEQNIQKLKSKYQELQHLFANKNLDELAKAAYIAMDEQGSVQGYSAKEFWDSFDFKKEFANGASALPINWENQSLQSYLGGRLFRFTDNNGYSPLKLGFNDNESIVSYNPYFSLVNGQIVISR</sequence>
<keyword evidence="4" id="KW-1185">Reference proteome</keyword>
<name>B1KPX4_SHEWM</name>
<dbReference type="eggNOG" id="ENOG5032VQV">
    <property type="taxonomic scope" value="Bacteria"/>
</dbReference>
<evidence type="ECO:0000313" key="3">
    <source>
        <dbReference type="EMBL" id="ACA87657.1"/>
    </source>
</evidence>
<gene>
    <name evidence="3" type="ordered locus">Swoo_3389</name>
</gene>
<reference evidence="3 4" key="1">
    <citation type="submission" date="2008-02" db="EMBL/GenBank/DDBJ databases">
        <title>Complete sequence of Shewanella woodyi ATCC 51908.</title>
        <authorList>
            <consortium name="US DOE Joint Genome Institute"/>
            <person name="Copeland A."/>
            <person name="Lucas S."/>
            <person name="Lapidus A."/>
            <person name="Glavina del Rio T."/>
            <person name="Dalin E."/>
            <person name="Tice H."/>
            <person name="Bruce D."/>
            <person name="Goodwin L."/>
            <person name="Pitluck S."/>
            <person name="Sims D."/>
            <person name="Brettin T."/>
            <person name="Detter J.C."/>
            <person name="Han C."/>
            <person name="Kuske C.R."/>
            <person name="Schmutz J."/>
            <person name="Larimer F."/>
            <person name="Land M."/>
            <person name="Hauser L."/>
            <person name="Kyrpides N."/>
            <person name="Lykidis A."/>
            <person name="Zhao J.-S."/>
            <person name="Richardson P."/>
        </authorList>
    </citation>
    <scope>NUCLEOTIDE SEQUENCE [LARGE SCALE GENOMIC DNA]</scope>
    <source>
        <strain evidence="4">ATCC 51908 / MS32</strain>
    </source>
</reference>
<keyword evidence="2" id="KW-0732">Signal</keyword>
<feature type="coiled-coil region" evidence="1">
    <location>
        <begin position="182"/>
        <end position="209"/>
    </location>
</feature>
<dbReference type="AlphaFoldDB" id="B1KPX4"/>
<dbReference type="Proteomes" id="UP000002168">
    <property type="component" value="Chromosome"/>
</dbReference>
<dbReference type="HOGENOM" id="CLU_078185_0_0_6"/>
<feature type="signal peptide" evidence="2">
    <location>
        <begin position="1"/>
        <end position="22"/>
    </location>
</feature>
<protein>
    <submittedName>
        <fullName evidence="3">Uncharacterized protein</fullName>
    </submittedName>
</protein>
<proteinExistence type="predicted"/>
<evidence type="ECO:0000313" key="4">
    <source>
        <dbReference type="Proteomes" id="UP000002168"/>
    </source>
</evidence>
<organism evidence="3 4">
    <name type="scientific">Shewanella woodyi (strain ATCC 51908 / MS32)</name>
    <dbReference type="NCBI Taxonomy" id="392500"/>
    <lineage>
        <taxon>Bacteria</taxon>
        <taxon>Pseudomonadati</taxon>
        <taxon>Pseudomonadota</taxon>
        <taxon>Gammaproteobacteria</taxon>
        <taxon>Alteromonadales</taxon>
        <taxon>Shewanellaceae</taxon>
        <taxon>Shewanella</taxon>
    </lineage>
</organism>
<dbReference type="EMBL" id="CP000961">
    <property type="protein sequence ID" value="ACA87657.1"/>
    <property type="molecule type" value="Genomic_DNA"/>
</dbReference>
<keyword evidence="1" id="KW-0175">Coiled coil</keyword>